<keyword evidence="3" id="KW-1185">Reference proteome</keyword>
<feature type="region of interest" description="Disordered" evidence="1">
    <location>
        <begin position="15"/>
        <end position="136"/>
    </location>
</feature>
<dbReference type="EMBL" id="BLXT01007928">
    <property type="protein sequence ID" value="GFO44161.1"/>
    <property type="molecule type" value="Genomic_DNA"/>
</dbReference>
<name>A0AAV4DJW3_9GAST</name>
<dbReference type="AlphaFoldDB" id="A0AAV4DJW3"/>
<sequence length="203" mass="21063">MFCIEQKCPLTITQNQGLVDNDGDDNAGGDYDCHDIVSPEPFADDNAGGGDDDDDDDVDDADDNDDDDDDDDDDDGGCGGAGGGAGGCAGCGDGDNAGGGDDDDDDDDDDGCSGGARFDDDDDDDEDDDGGCSGDRDNKDDEVTFCFANHFTANRYVCLFVSNPFTPAQAKKAKTSGFTMAVFAPCGEIWVYIANPLAKACKS</sequence>
<evidence type="ECO:0000256" key="1">
    <source>
        <dbReference type="SAM" id="MobiDB-lite"/>
    </source>
</evidence>
<comment type="caution">
    <text evidence="2">The sequence shown here is derived from an EMBL/GenBank/DDBJ whole genome shotgun (WGS) entry which is preliminary data.</text>
</comment>
<feature type="compositionally biased region" description="Acidic residues" evidence="1">
    <location>
        <begin position="50"/>
        <end position="76"/>
    </location>
</feature>
<feature type="compositionally biased region" description="Gly residues" evidence="1">
    <location>
        <begin position="77"/>
        <end position="99"/>
    </location>
</feature>
<gene>
    <name evidence="2" type="ORF">PoB_007066600</name>
</gene>
<accession>A0AAV4DJW3</accession>
<evidence type="ECO:0000313" key="2">
    <source>
        <dbReference type="EMBL" id="GFO44161.1"/>
    </source>
</evidence>
<protein>
    <submittedName>
        <fullName evidence="2">Uncharacterized protein</fullName>
    </submittedName>
</protein>
<organism evidence="2 3">
    <name type="scientific">Plakobranchus ocellatus</name>
    <dbReference type="NCBI Taxonomy" id="259542"/>
    <lineage>
        <taxon>Eukaryota</taxon>
        <taxon>Metazoa</taxon>
        <taxon>Spiralia</taxon>
        <taxon>Lophotrochozoa</taxon>
        <taxon>Mollusca</taxon>
        <taxon>Gastropoda</taxon>
        <taxon>Heterobranchia</taxon>
        <taxon>Euthyneura</taxon>
        <taxon>Panpulmonata</taxon>
        <taxon>Sacoglossa</taxon>
        <taxon>Placobranchoidea</taxon>
        <taxon>Plakobranchidae</taxon>
        <taxon>Plakobranchus</taxon>
    </lineage>
</organism>
<feature type="compositionally biased region" description="Acidic residues" evidence="1">
    <location>
        <begin position="119"/>
        <end position="130"/>
    </location>
</feature>
<dbReference type="Proteomes" id="UP000735302">
    <property type="component" value="Unassembled WGS sequence"/>
</dbReference>
<evidence type="ECO:0000313" key="3">
    <source>
        <dbReference type="Proteomes" id="UP000735302"/>
    </source>
</evidence>
<proteinExistence type="predicted"/>
<reference evidence="2 3" key="1">
    <citation type="journal article" date="2021" name="Elife">
        <title>Chloroplast acquisition without the gene transfer in kleptoplastic sea slugs, Plakobranchus ocellatus.</title>
        <authorList>
            <person name="Maeda T."/>
            <person name="Takahashi S."/>
            <person name="Yoshida T."/>
            <person name="Shimamura S."/>
            <person name="Takaki Y."/>
            <person name="Nagai Y."/>
            <person name="Toyoda A."/>
            <person name="Suzuki Y."/>
            <person name="Arimoto A."/>
            <person name="Ishii H."/>
            <person name="Satoh N."/>
            <person name="Nishiyama T."/>
            <person name="Hasebe M."/>
            <person name="Maruyama T."/>
            <person name="Minagawa J."/>
            <person name="Obokata J."/>
            <person name="Shigenobu S."/>
        </authorList>
    </citation>
    <scope>NUCLEOTIDE SEQUENCE [LARGE SCALE GENOMIC DNA]</scope>
</reference>
<feature type="compositionally biased region" description="Acidic residues" evidence="1">
    <location>
        <begin position="100"/>
        <end position="111"/>
    </location>
</feature>